<organism evidence="2 3">
    <name type="scientific">Eiseniibacteriota bacterium</name>
    <dbReference type="NCBI Taxonomy" id="2212470"/>
    <lineage>
        <taxon>Bacteria</taxon>
        <taxon>Candidatus Eiseniibacteriota</taxon>
    </lineage>
</organism>
<dbReference type="EMBL" id="JAGQHS010000134">
    <property type="protein sequence ID" value="MCA9757994.1"/>
    <property type="molecule type" value="Genomic_DNA"/>
</dbReference>
<name>A0A956NJ42_UNCEI</name>
<dbReference type="Proteomes" id="UP000739538">
    <property type="component" value="Unassembled WGS sequence"/>
</dbReference>
<sequence length="62" mass="7352">MTRKVVFRPEAEAEILEARTFRRAVVRNFPYAIFYRVLDAEIVILAVMRGRRDPSRWQGRNG</sequence>
<dbReference type="Pfam" id="PF05016">
    <property type="entry name" value="ParE_toxin"/>
    <property type="match status" value="1"/>
</dbReference>
<keyword evidence="1" id="KW-1277">Toxin-antitoxin system</keyword>
<accession>A0A956NJ42</accession>
<comment type="caution">
    <text evidence="2">The sequence shown here is derived from an EMBL/GenBank/DDBJ whole genome shotgun (WGS) entry which is preliminary data.</text>
</comment>
<proteinExistence type="predicted"/>
<dbReference type="InterPro" id="IPR007712">
    <property type="entry name" value="RelE/ParE_toxin"/>
</dbReference>
<dbReference type="Gene3D" id="3.30.2310.20">
    <property type="entry name" value="RelE-like"/>
    <property type="match status" value="1"/>
</dbReference>
<protein>
    <submittedName>
        <fullName evidence="2">Type II toxin-antitoxin system RelE/ParE family toxin</fullName>
    </submittedName>
</protein>
<gene>
    <name evidence="2" type="ORF">KDA27_19535</name>
</gene>
<reference evidence="2" key="2">
    <citation type="journal article" date="2021" name="Microbiome">
        <title>Successional dynamics and alternative stable states in a saline activated sludge microbial community over 9 years.</title>
        <authorList>
            <person name="Wang Y."/>
            <person name="Ye J."/>
            <person name="Ju F."/>
            <person name="Liu L."/>
            <person name="Boyd J.A."/>
            <person name="Deng Y."/>
            <person name="Parks D.H."/>
            <person name="Jiang X."/>
            <person name="Yin X."/>
            <person name="Woodcroft B.J."/>
            <person name="Tyson G.W."/>
            <person name="Hugenholtz P."/>
            <person name="Polz M.F."/>
            <person name="Zhang T."/>
        </authorList>
    </citation>
    <scope>NUCLEOTIDE SEQUENCE</scope>
    <source>
        <strain evidence="2">HKST-UBA02</strain>
    </source>
</reference>
<dbReference type="InterPro" id="IPR035093">
    <property type="entry name" value="RelE/ParE_toxin_dom_sf"/>
</dbReference>
<dbReference type="AlphaFoldDB" id="A0A956NJ42"/>
<evidence type="ECO:0000256" key="1">
    <source>
        <dbReference type="ARBA" id="ARBA00022649"/>
    </source>
</evidence>
<evidence type="ECO:0000313" key="2">
    <source>
        <dbReference type="EMBL" id="MCA9757994.1"/>
    </source>
</evidence>
<evidence type="ECO:0000313" key="3">
    <source>
        <dbReference type="Proteomes" id="UP000739538"/>
    </source>
</evidence>
<reference evidence="2" key="1">
    <citation type="submission" date="2020-04" db="EMBL/GenBank/DDBJ databases">
        <authorList>
            <person name="Zhang T."/>
        </authorList>
    </citation>
    <scope>NUCLEOTIDE SEQUENCE</scope>
    <source>
        <strain evidence="2">HKST-UBA02</strain>
    </source>
</reference>